<dbReference type="RefSeq" id="WP_012277261.1">
    <property type="nucleotide sequence ID" value="NC_010334.1"/>
</dbReference>
<proteinExistence type="predicted"/>
<sequence>MKYDTNHKVLGEGNFVVSISEGVFANEHVAFYDLFRLDNGKIVEHWDTIETIPAQSEWKHTNGKFGF</sequence>
<dbReference type="Gene3D" id="3.10.450.50">
    <property type="match status" value="1"/>
</dbReference>
<reference evidence="1" key="1">
    <citation type="submission" date="2008-01" db="EMBL/GenBank/DDBJ databases">
        <title>Complete sequence of Shewanella halifaxensis HAW-EB4.</title>
        <authorList>
            <consortium name="US DOE Joint Genome Institute"/>
            <person name="Copeland A."/>
            <person name="Lucas S."/>
            <person name="Lapidus A."/>
            <person name="Glavina del Rio T."/>
            <person name="Dalin E."/>
            <person name="Tice H."/>
            <person name="Bruce D."/>
            <person name="Goodwin L."/>
            <person name="Pitluck S."/>
            <person name="Sims D."/>
            <person name="Brettin T."/>
            <person name="Detter J.C."/>
            <person name="Han C."/>
            <person name="Kuske C.R."/>
            <person name="Schmutz J."/>
            <person name="Larimer F."/>
            <person name="Land M."/>
            <person name="Hauser L."/>
            <person name="Kyrpides N."/>
            <person name="Kim E."/>
            <person name="Zhao J.-S."/>
            <person name="Richardson P."/>
        </authorList>
    </citation>
    <scope>NUCLEOTIDE SEQUENCE [LARGE SCALE GENOMIC DNA]</scope>
    <source>
        <strain evidence="1">HAW-EB4</strain>
    </source>
</reference>
<protein>
    <recommendedName>
        <fullName evidence="3">SnoaL-like domain-containing protein</fullName>
    </recommendedName>
</protein>
<evidence type="ECO:0008006" key="3">
    <source>
        <dbReference type="Google" id="ProtNLM"/>
    </source>
</evidence>
<keyword evidence="2" id="KW-1185">Reference proteome</keyword>
<dbReference type="eggNOG" id="COG4922">
    <property type="taxonomic scope" value="Bacteria"/>
</dbReference>
<accession>B0TUK3</accession>
<dbReference type="HOGENOM" id="CLU_192196_0_0_6"/>
<dbReference type="SUPFAM" id="SSF54427">
    <property type="entry name" value="NTF2-like"/>
    <property type="match status" value="1"/>
</dbReference>
<organism evidence="1 2">
    <name type="scientific">Shewanella halifaxensis (strain HAW-EB4)</name>
    <dbReference type="NCBI Taxonomy" id="458817"/>
    <lineage>
        <taxon>Bacteria</taxon>
        <taxon>Pseudomonadati</taxon>
        <taxon>Pseudomonadota</taxon>
        <taxon>Gammaproteobacteria</taxon>
        <taxon>Alteromonadales</taxon>
        <taxon>Shewanellaceae</taxon>
        <taxon>Shewanella</taxon>
    </lineage>
</organism>
<dbReference type="EMBL" id="CP000931">
    <property type="protein sequence ID" value="ABZ76731.1"/>
    <property type="molecule type" value="Genomic_DNA"/>
</dbReference>
<dbReference type="InterPro" id="IPR032710">
    <property type="entry name" value="NTF2-like_dom_sf"/>
</dbReference>
<evidence type="ECO:0000313" key="2">
    <source>
        <dbReference type="Proteomes" id="UP000001317"/>
    </source>
</evidence>
<gene>
    <name evidence="1" type="ordered locus">Shal_2172</name>
</gene>
<dbReference type="STRING" id="458817.Shal_2172"/>
<dbReference type="Proteomes" id="UP000001317">
    <property type="component" value="Chromosome"/>
</dbReference>
<name>B0TUK3_SHEHH</name>
<dbReference type="KEGG" id="shl:Shal_2172"/>
<dbReference type="AlphaFoldDB" id="B0TUK3"/>
<evidence type="ECO:0000313" key="1">
    <source>
        <dbReference type="EMBL" id="ABZ76731.1"/>
    </source>
</evidence>